<evidence type="ECO:0000256" key="4">
    <source>
        <dbReference type="ARBA" id="ARBA00023274"/>
    </source>
</evidence>
<dbReference type="Proteomes" id="UP000019478">
    <property type="component" value="Unassembled WGS sequence"/>
</dbReference>
<keyword evidence="4" id="KW-0687">Ribonucleoprotein</keyword>
<dbReference type="STRING" id="1182542.W9YP85"/>
<dbReference type="RefSeq" id="XP_007733064.1">
    <property type="nucleotide sequence ID" value="XM_007734874.1"/>
</dbReference>
<dbReference type="GO" id="GO:0071004">
    <property type="term" value="C:U2-type prespliceosome"/>
    <property type="evidence" value="ECO:0007669"/>
    <property type="project" value="TreeGrafter"/>
</dbReference>
<dbReference type="Pfam" id="PF00076">
    <property type="entry name" value="RRM_1"/>
    <property type="match status" value="1"/>
</dbReference>
<dbReference type="GO" id="GO:0005685">
    <property type="term" value="C:U1 snRNP"/>
    <property type="evidence" value="ECO:0007669"/>
    <property type="project" value="TreeGrafter"/>
</dbReference>
<dbReference type="SMART" id="SM00360">
    <property type="entry name" value="RRM"/>
    <property type="match status" value="1"/>
</dbReference>
<protein>
    <recommendedName>
        <fullName evidence="7">RRM domain-containing protein</fullName>
    </recommendedName>
</protein>
<comment type="subcellular location">
    <subcellularLocation>
        <location evidence="1">Nucleus</location>
    </subcellularLocation>
</comment>
<evidence type="ECO:0000256" key="5">
    <source>
        <dbReference type="PROSITE-ProRule" id="PRU00176"/>
    </source>
</evidence>
<dbReference type="InterPro" id="IPR035979">
    <property type="entry name" value="RBD_domain_sf"/>
</dbReference>
<evidence type="ECO:0000259" key="7">
    <source>
        <dbReference type="PROSITE" id="PS50102"/>
    </source>
</evidence>
<dbReference type="InterPro" id="IPR022023">
    <property type="entry name" value="U1snRNP70_N"/>
</dbReference>
<evidence type="ECO:0000313" key="9">
    <source>
        <dbReference type="Proteomes" id="UP000019478"/>
    </source>
</evidence>
<dbReference type="PANTHER" id="PTHR13952:SF5">
    <property type="entry name" value="U1 SMALL NUCLEAR RIBONUCLEOPROTEIN 70 KDA"/>
    <property type="match status" value="1"/>
</dbReference>
<keyword evidence="3" id="KW-0539">Nucleus</keyword>
<dbReference type="Gene3D" id="3.30.70.330">
    <property type="match status" value="1"/>
</dbReference>
<dbReference type="GO" id="GO:0071011">
    <property type="term" value="C:precatalytic spliceosome"/>
    <property type="evidence" value="ECO:0007669"/>
    <property type="project" value="TreeGrafter"/>
</dbReference>
<dbReference type="AlphaFoldDB" id="W9YP85"/>
<dbReference type="EMBL" id="AMGY01000004">
    <property type="protein sequence ID" value="EXJ84079.1"/>
    <property type="molecule type" value="Genomic_DNA"/>
</dbReference>
<dbReference type="GO" id="GO:0000398">
    <property type="term" value="P:mRNA splicing, via spliceosome"/>
    <property type="evidence" value="ECO:0007669"/>
    <property type="project" value="TreeGrafter"/>
</dbReference>
<accession>W9YP85</accession>
<dbReference type="HOGENOM" id="CLU_568570_0_0_1"/>
<dbReference type="InterPro" id="IPR012677">
    <property type="entry name" value="Nucleotide-bd_a/b_plait_sf"/>
</dbReference>
<evidence type="ECO:0000256" key="6">
    <source>
        <dbReference type="SAM" id="MobiDB-lite"/>
    </source>
</evidence>
<organism evidence="8 9">
    <name type="scientific">Capronia epimyces CBS 606.96</name>
    <dbReference type="NCBI Taxonomy" id="1182542"/>
    <lineage>
        <taxon>Eukaryota</taxon>
        <taxon>Fungi</taxon>
        <taxon>Dikarya</taxon>
        <taxon>Ascomycota</taxon>
        <taxon>Pezizomycotina</taxon>
        <taxon>Eurotiomycetes</taxon>
        <taxon>Chaetothyriomycetidae</taxon>
        <taxon>Chaetothyriales</taxon>
        <taxon>Herpotrichiellaceae</taxon>
        <taxon>Capronia</taxon>
    </lineage>
</organism>
<dbReference type="GO" id="GO:0003729">
    <property type="term" value="F:mRNA binding"/>
    <property type="evidence" value="ECO:0007669"/>
    <property type="project" value="TreeGrafter"/>
</dbReference>
<evidence type="ECO:0000256" key="1">
    <source>
        <dbReference type="ARBA" id="ARBA00004123"/>
    </source>
</evidence>
<dbReference type="InterPro" id="IPR000504">
    <property type="entry name" value="RRM_dom"/>
</dbReference>
<gene>
    <name evidence="8" type="ORF">A1O3_04746</name>
</gene>
<sequence>MTDKLPPNLLALFQPRPPLRYIPPQDSAPDESAAKRSELSGLAAFLPQFEQYKEEDVYHPTESWLQRRDRERWEKTNLLEEIKKPDFDGYRPQEDPKIKGDAAKTLFVARLSYDVKEADLEREFGRFGPIERIRIIKDETKPNAKKPHRGYAFIVYEREKDMRDHMLPIKKQMVCASKIEELWSMLNEAVWCQDGDLEDLAVVSADEGTPNKYPPNQRLVGPQLDLGVAFVAASVVAEDSVVASAVTEEALVVTVEALVIVEALAVTEALVEGAALAIKAEVALVEDKEAIKMHRRLPTRLVGPEDEADTEEVTMTDETVMVAAENLAVELEATKIRSVDETGDMTIGTVTETETETAIETEIVTEIATVMAEAGERMTMAHGSDTTTTTGMTTQDSAEGIDILLHAVALHATISSCLAGGYSMFKCIHTIFETTTCFYSHSCYGKKPPILRFAQLDLGRMGPGDFKSRPWDNRLQDRSH</sequence>
<dbReference type="GeneID" id="19168864"/>
<dbReference type="GO" id="GO:0030619">
    <property type="term" value="F:U1 snRNA binding"/>
    <property type="evidence" value="ECO:0007669"/>
    <property type="project" value="TreeGrafter"/>
</dbReference>
<proteinExistence type="predicted"/>
<feature type="region of interest" description="Disordered" evidence="6">
    <location>
        <begin position="1"/>
        <end position="36"/>
    </location>
</feature>
<dbReference type="Pfam" id="PF12220">
    <property type="entry name" value="U1snRNP70_N"/>
    <property type="match status" value="1"/>
</dbReference>
<dbReference type="InterPro" id="IPR051183">
    <property type="entry name" value="U1_U11-U12_snRNP_70-35kDa"/>
</dbReference>
<dbReference type="eggNOG" id="KOG0113">
    <property type="taxonomic scope" value="Eukaryota"/>
</dbReference>
<evidence type="ECO:0000313" key="8">
    <source>
        <dbReference type="EMBL" id="EXJ84079.1"/>
    </source>
</evidence>
<keyword evidence="2 5" id="KW-0694">RNA-binding</keyword>
<dbReference type="PROSITE" id="PS50102">
    <property type="entry name" value="RRM"/>
    <property type="match status" value="1"/>
</dbReference>
<dbReference type="SUPFAM" id="SSF54928">
    <property type="entry name" value="RNA-binding domain, RBD"/>
    <property type="match status" value="1"/>
</dbReference>
<reference evidence="8 9" key="1">
    <citation type="submission" date="2013-03" db="EMBL/GenBank/DDBJ databases">
        <title>The Genome Sequence of Capronia epimyces CBS 606.96.</title>
        <authorList>
            <consortium name="The Broad Institute Genomics Platform"/>
            <person name="Cuomo C."/>
            <person name="de Hoog S."/>
            <person name="Gorbushina A."/>
            <person name="Walker B."/>
            <person name="Young S.K."/>
            <person name="Zeng Q."/>
            <person name="Gargeya S."/>
            <person name="Fitzgerald M."/>
            <person name="Haas B."/>
            <person name="Abouelleil A."/>
            <person name="Allen A.W."/>
            <person name="Alvarado L."/>
            <person name="Arachchi H.M."/>
            <person name="Berlin A.M."/>
            <person name="Chapman S.B."/>
            <person name="Gainer-Dewar J."/>
            <person name="Goldberg J."/>
            <person name="Griggs A."/>
            <person name="Gujja S."/>
            <person name="Hansen M."/>
            <person name="Howarth C."/>
            <person name="Imamovic A."/>
            <person name="Ireland A."/>
            <person name="Larimer J."/>
            <person name="McCowan C."/>
            <person name="Murphy C."/>
            <person name="Pearson M."/>
            <person name="Poon T.W."/>
            <person name="Priest M."/>
            <person name="Roberts A."/>
            <person name="Saif S."/>
            <person name="Shea T."/>
            <person name="Sisk P."/>
            <person name="Sykes S."/>
            <person name="Wortman J."/>
            <person name="Nusbaum C."/>
            <person name="Birren B."/>
        </authorList>
    </citation>
    <scope>NUCLEOTIDE SEQUENCE [LARGE SCALE GENOMIC DNA]</scope>
    <source>
        <strain evidence="8 9">CBS 606.96</strain>
    </source>
</reference>
<feature type="domain" description="RRM" evidence="7">
    <location>
        <begin position="104"/>
        <end position="161"/>
    </location>
</feature>
<evidence type="ECO:0000256" key="2">
    <source>
        <dbReference type="ARBA" id="ARBA00022884"/>
    </source>
</evidence>
<comment type="caution">
    <text evidence="8">The sequence shown here is derived from an EMBL/GenBank/DDBJ whole genome shotgun (WGS) entry which is preliminary data.</text>
</comment>
<evidence type="ECO:0000256" key="3">
    <source>
        <dbReference type="ARBA" id="ARBA00023242"/>
    </source>
</evidence>
<dbReference type="OrthoDB" id="4207594at2759"/>
<keyword evidence="9" id="KW-1185">Reference proteome</keyword>
<name>W9YP85_9EURO</name>
<dbReference type="PANTHER" id="PTHR13952">
    <property type="entry name" value="U1 SMALL NUCLEAR RIBONUCLEOPROTEIN 70 KD"/>
    <property type="match status" value="1"/>
</dbReference>